<keyword evidence="5 17" id="KW-1133">Transmembrane helix</keyword>
<comment type="catalytic activity">
    <reaction evidence="16">
        <text>12-(9Z-hexadecenoyloxy)-octadecanoate + H2O = 12-hydroxyoctadecanoate + (9Z)-hexadecenoate + H(+)</text>
        <dbReference type="Rhea" id="RHEA:52072"/>
        <dbReference type="ChEBI" id="CHEBI:15377"/>
        <dbReference type="ChEBI" id="CHEBI:15378"/>
        <dbReference type="ChEBI" id="CHEBI:32372"/>
        <dbReference type="ChEBI" id="CHEBI:84201"/>
        <dbReference type="ChEBI" id="CHEBI:136312"/>
    </reaction>
    <physiologicalReaction direction="left-to-right" evidence="16">
        <dbReference type="Rhea" id="RHEA:52073"/>
    </physiologicalReaction>
</comment>
<keyword evidence="4 17" id="KW-0812">Transmembrane</keyword>
<keyword evidence="6 17" id="KW-0472">Membrane</keyword>
<dbReference type="InterPro" id="IPR006838">
    <property type="entry name" value="ADTRP_AIG1"/>
</dbReference>
<evidence type="ECO:0000256" key="5">
    <source>
        <dbReference type="ARBA" id="ARBA00022989"/>
    </source>
</evidence>
<dbReference type="KEGG" id="scac:106089584"/>
<evidence type="ECO:0000313" key="19">
    <source>
        <dbReference type="Proteomes" id="UP000095300"/>
    </source>
</evidence>
<dbReference type="AlphaFoldDB" id="A0A1I8P8A7"/>
<reference evidence="18" key="1">
    <citation type="submission" date="2020-05" db="UniProtKB">
        <authorList>
            <consortium name="EnsemblMetazoa"/>
        </authorList>
    </citation>
    <scope>IDENTIFICATION</scope>
    <source>
        <strain evidence="18">USDA</strain>
    </source>
</reference>
<comment type="catalytic activity">
    <reaction evidence="13">
        <text>9-octadecanoyloxy-octadecanoate + H2O = 9-hydroxy-octadecanoate + octadecanoate + H(+)</text>
        <dbReference type="Rhea" id="RHEA:52096"/>
        <dbReference type="ChEBI" id="CHEBI:15377"/>
        <dbReference type="ChEBI" id="CHEBI:15378"/>
        <dbReference type="ChEBI" id="CHEBI:25629"/>
        <dbReference type="ChEBI" id="CHEBI:136286"/>
        <dbReference type="ChEBI" id="CHEBI:136373"/>
    </reaction>
    <physiologicalReaction direction="left-to-right" evidence="13">
        <dbReference type="Rhea" id="RHEA:52097"/>
    </physiologicalReaction>
</comment>
<feature type="transmembrane region" description="Helical" evidence="17">
    <location>
        <begin position="103"/>
        <end position="123"/>
    </location>
</feature>
<feature type="transmembrane region" description="Helical" evidence="17">
    <location>
        <begin position="21"/>
        <end position="41"/>
    </location>
</feature>
<comment type="catalytic activity">
    <reaction evidence="15">
        <text>13-(9Z-hexadecenoyloxy)-octadecanoate + H2O = 13-hydroxy-octadecanoate + (9Z)-hexadecenoate + H(+)</text>
        <dbReference type="Rhea" id="RHEA:52076"/>
        <dbReference type="ChEBI" id="CHEBI:15377"/>
        <dbReference type="ChEBI" id="CHEBI:15378"/>
        <dbReference type="ChEBI" id="CHEBI:32372"/>
        <dbReference type="ChEBI" id="CHEBI:136304"/>
        <dbReference type="ChEBI" id="CHEBI:136315"/>
    </reaction>
    <physiologicalReaction direction="left-to-right" evidence="15">
        <dbReference type="Rhea" id="RHEA:52077"/>
    </physiologicalReaction>
</comment>
<dbReference type="EnsemblMetazoa" id="SCAU005699-RC">
    <property type="protein sequence ID" value="SCAU005699-PC"/>
    <property type="gene ID" value="SCAU005699"/>
</dbReference>
<evidence type="ECO:0000256" key="7">
    <source>
        <dbReference type="ARBA" id="ARBA00047368"/>
    </source>
</evidence>
<dbReference type="PANTHER" id="PTHR10989">
    <property type="entry name" value="ANDROGEN-INDUCED PROTEIN 1-RELATED"/>
    <property type="match status" value="1"/>
</dbReference>
<evidence type="ECO:0000256" key="8">
    <source>
        <dbReference type="ARBA" id="ARBA00047427"/>
    </source>
</evidence>
<evidence type="ECO:0000256" key="10">
    <source>
        <dbReference type="ARBA" id="ARBA00048680"/>
    </source>
</evidence>
<dbReference type="GO" id="GO:0012505">
    <property type="term" value="C:endomembrane system"/>
    <property type="evidence" value="ECO:0007669"/>
    <property type="project" value="UniProtKB-SubCell"/>
</dbReference>
<comment type="catalytic activity">
    <reaction evidence="9">
        <text>9-hexadecanoyloxy-octadecanoate + H2O = 9-hydroxy-octadecanoate + hexadecanoate + H(+)</text>
        <dbReference type="Rhea" id="RHEA:52052"/>
        <dbReference type="ChEBI" id="CHEBI:7896"/>
        <dbReference type="ChEBI" id="CHEBI:15377"/>
        <dbReference type="ChEBI" id="CHEBI:15378"/>
        <dbReference type="ChEBI" id="CHEBI:83670"/>
        <dbReference type="ChEBI" id="CHEBI:136286"/>
    </reaction>
    <physiologicalReaction direction="left-to-right" evidence="9">
        <dbReference type="Rhea" id="RHEA:52053"/>
    </physiologicalReaction>
</comment>
<evidence type="ECO:0000256" key="1">
    <source>
        <dbReference type="ARBA" id="ARBA00000923"/>
    </source>
</evidence>
<evidence type="ECO:0008006" key="20">
    <source>
        <dbReference type="Google" id="ProtNLM"/>
    </source>
</evidence>
<comment type="subcellular location">
    <subcellularLocation>
        <location evidence="2">Endomembrane system</location>
        <topology evidence="2">Multi-pass membrane protein</topology>
    </subcellularLocation>
</comment>
<comment type="catalytic activity">
    <reaction evidence="10">
        <text>12-octadecanoyloxy-octadecanoate + H2O = 12-hydroxyoctadecanoate + octadecanoate + H(+)</text>
        <dbReference type="Rhea" id="RHEA:52080"/>
        <dbReference type="ChEBI" id="CHEBI:15377"/>
        <dbReference type="ChEBI" id="CHEBI:15378"/>
        <dbReference type="ChEBI" id="CHEBI:25629"/>
        <dbReference type="ChEBI" id="CHEBI:84201"/>
        <dbReference type="ChEBI" id="CHEBI:136330"/>
    </reaction>
    <physiologicalReaction direction="left-to-right" evidence="10">
        <dbReference type="Rhea" id="RHEA:52081"/>
    </physiologicalReaction>
</comment>
<evidence type="ECO:0000256" key="14">
    <source>
        <dbReference type="ARBA" id="ARBA00049296"/>
    </source>
</evidence>
<organism evidence="18 19">
    <name type="scientific">Stomoxys calcitrans</name>
    <name type="common">Stable fly</name>
    <name type="synonym">Conops calcitrans</name>
    <dbReference type="NCBI Taxonomy" id="35570"/>
    <lineage>
        <taxon>Eukaryota</taxon>
        <taxon>Metazoa</taxon>
        <taxon>Ecdysozoa</taxon>
        <taxon>Arthropoda</taxon>
        <taxon>Hexapoda</taxon>
        <taxon>Insecta</taxon>
        <taxon>Pterygota</taxon>
        <taxon>Neoptera</taxon>
        <taxon>Endopterygota</taxon>
        <taxon>Diptera</taxon>
        <taxon>Brachycera</taxon>
        <taxon>Muscomorpha</taxon>
        <taxon>Muscoidea</taxon>
        <taxon>Muscidae</taxon>
        <taxon>Stomoxys</taxon>
    </lineage>
</organism>
<evidence type="ECO:0000256" key="17">
    <source>
        <dbReference type="SAM" id="Phobius"/>
    </source>
</evidence>
<accession>A0A1I8P8A7</accession>
<dbReference type="PANTHER" id="PTHR10989:SF16">
    <property type="entry name" value="AT02829P-RELATED"/>
    <property type="match status" value="1"/>
</dbReference>
<feature type="transmembrane region" description="Helical" evidence="17">
    <location>
        <begin position="212"/>
        <end position="237"/>
    </location>
</feature>
<comment type="catalytic activity">
    <reaction evidence="1">
        <text>9-(9Z-hexadecenoyloxy)-octadecanoate + H2O = (9Z)-hexadecenoate + 9-hydroxy-octadecanoate + H(+)</text>
        <dbReference type="Rhea" id="RHEA:52068"/>
        <dbReference type="ChEBI" id="CHEBI:15377"/>
        <dbReference type="ChEBI" id="CHEBI:15378"/>
        <dbReference type="ChEBI" id="CHEBI:32372"/>
        <dbReference type="ChEBI" id="CHEBI:136286"/>
        <dbReference type="ChEBI" id="CHEBI:136309"/>
    </reaction>
    <physiologicalReaction direction="left-to-right" evidence="1">
        <dbReference type="Rhea" id="RHEA:52069"/>
    </physiologicalReaction>
</comment>
<evidence type="ECO:0000256" key="16">
    <source>
        <dbReference type="ARBA" id="ARBA00049428"/>
    </source>
</evidence>
<name>A0A1I8P8A7_STOCA</name>
<comment type="catalytic activity">
    <reaction evidence="8">
        <text>13-octadecanoyloxy-octadecanoate + H2O = 13-hydroxy-octadecanoate + octadecanoate + H(+)</text>
        <dbReference type="Rhea" id="RHEA:52084"/>
        <dbReference type="ChEBI" id="CHEBI:15377"/>
        <dbReference type="ChEBI" id="CHEBI:15378"/>
        <dbReference type="ChEBI" id="CHEBI:25629"/>
        <dbReference type="ChEBI" id="CHEBI:136304"/>
        <dbReference type="ChEBI" id="CHEBI:136335"/>
    </reaction>
    <physiologicalReaction direction="left-to-right" evidence="8">
        <dbReference type="Rhea" id="RHEA:52085"/>
    </physiologicalReaction>
</comment>
<dbReference type="GO" id="GO:0016020">
    <property type="term" value="C:membrane"/>
    <property type="evidence" value="ECO:0007669"/>
    <property type="project" value="InterPro"/>
</dbReference>
<evidence type="ECO:0000256" key="6">
    <source>
        <dbReference type="ARBA" id="ARBA00023136"/>
    </source>
</evidence>
<comment type="similarity">
    <text evidence="3">Belongs to the AIG1 family.</text>
</comment>
<dbReference type="Pfam" id="PF04750">
    <property type="entry name" value="Far-17a_AIG1"/>
    <property type="match status" value="1"/>
</dbReference>
<comment type="catalytic activity">
    <reaction evidence="11">
        <text>12-(9Z-octadecenoyloxy)-octadecanoate + H2O = 12-hydroxyoctadecanoate + (9Z)-octadecenoate + H(+)</text>
        <dbReference type="Rhea" id="RHEA:52060"/>
        <dbReference type="ChEBI" id="CHEBI:15377"/>
        <dbReference type="ChEBI" id="CHEBI:15378"/>
        <dbReference type="ChEBI" id="CHEBI:30823"/>
        <dbReference type="ChEBI" id="CHEBI:84201"/>
        <dbReference type="ChEBI" id="CHEBI:136302"/>
    </reaction>
    <physiologicalReaction direction="left-to-right" evidence="11">
        <dbReference type="Rhea" id="RHEA:52061"/>
    </physiologicalReaction>
</comment>
<comment type="catalytic activity">
    <reaction evidence="7">
        <text>12-hexadecanoyloxy-octadecanoate + H2O = 12-hydroxyoctadecanoate + hexadecanoate + H(+)</text>
        <dbReference type="Rhea" id="RHEA:52056"/>
        <dbReference type="ChEBI" id="CHEBI:7896"/>
        <dbReference type="ChEBI" id="CHEBI:15377"/>
        <dbReference type="ChEBI" id="CHEBI:15378"/>
        <dbReference type="ChEBI" id="CHEBI:83677"/>
        <dbReference type="ChEBI" id="CHEBI:84201"/>
    </reaction>
    <physiologicalReaction direction="left-to-right" evidence="7">
        <dbReference type="Rhea" id="RHEA:52057"/>
    </physiologicalReaction>
</comment>
<comment type="catalytic activity">
    <reaction evidence="12">
        <text>9-(9Z-octadecenoyloxy)-octadecanoate + H2O = 9-hydroxy-octadecanoate + (9Z)-octadecenoate + H(+)</text>
        <dbReference type="Rhea" id="RHEA:52048"/>
        <dbReference type="ChEBI" id="CHEBI:15377"/>
        <dbReference type="ChEBI" id="CHEBI:15378"/>
        <dbReference type="ChEBI" id="CHEBI:30823"/>
        <dbReference type="ChEBI" id="CHEBI:136282"/>
        <dbReference type="ChEBI" id="CHEBI:136286"/>
    </reaction>
    <physiologicalReaction direction="left-to-right" evidence="12">
        <dbReference type="Rhea" id="RHEA:52049"/>
    </physiologicalReaction>
</comment>
<proteinExistence type="inferred from homology"/>
<evidence type="ECO:0000256" key="12">
    <source>
        <dbReference type="ARBA" id="ARBA00048800"/>
    </source>
</evidence>
<evidence type="ECO:0000256" key="15">
    <source>
        <dbReference type="ARBA" id="ARBA00049322"/>
    </source>
</evidence>
<evidence type="ECO:0000256" key="9">
    <source>
        <dbReference type="ARBA" id="ARBA00047863"/>
    </source>
</evidence>
<evidence type="ECO:0000256" key="4">
    <source>
        <dbReference type="ARBA" id="ARBA00022692"/>
    </source>
</evidence>
<evidence type="ECO:0000256" key="3">
    <source>
        <dbReference type="ARBA" id="ARBA00009300"/>
    </source>
</evidence>
<dbReference type="Proteomes" id="UP000095300">
    <property type="component" value="Unassembled WGS sequence"/>
</dbReference>
<feature type="transmembrane region" description="Helical" evidence="17">
    <location>
        <begin position="174"/>
        <end position="192"/>
    </location>
</feature>
<dbReference type="OrthoDB" id="1898221at2759"/>
<evidence type="ECO:0000313" key="18">
    <source>
        <dbReference type="EnsemblMetazoa" id="SCAU005699-PC"/>
    </source>
</evidence>
<comment type="catalytic activity">
    <reaction evidence="14">
        <text>13-(9Z-octadecenoyloxy)-octadecanoate + H2O = 13-hydroxy-octadecanoate + (9Z)-octadecenoate + H(+)</text>
        <dbReference type="Rhea" id="RHEA:52064"/>
        <dbReference type="ChEBI" id="CHEBI:15377"/>
        <dbReference type="ChEBI" id="CHEBI:15378"/>
        <dbReference type="ChEBI" id="CHEBI:30823"/>
        <dbReference type="ChEBI" id="CHEBI:136303"/>
        <dbReference type="ChEBI" id="CHEBI:136304"/>
    </reaction>
    <physiologicalReaction direction="left-to-right" evidence="14">
        <dbReference type="Rhea" id="RHEA:52065"/>
    </physiologicalReaction>
</comment>
<protein>
    <recommendedName>
        <fullName evidence="20">Androgen-induced 1</fullName>
    </recommendedName>
</protein>
<feature type="transmembrane region" description="Helical" evidence="17">
    <location>
        <begin position="61"/>
        <end position="83"/>
    </location>
</feature>
<evidence type="ECO:0000256" key="11">
    <source>
        <dbReference type="ARBA" id="ARBA00048701"/>
    </source>
</evidence>
<evidence type="ECO:0000256" key="2">
    <source>
        <dbReference type="ARBA" id="ARBA00004127"/>
    </source>
</evidence>
<keyword evidence="19" id="KW-1185">Reference proteome</keyword>
<gene>
    <name evidence="18" type="primary">106089584</name>
</gene>
<feature type="transmembrane region" description="Helical" evidence="17">
    <location>
        <begin position="143"/>
        <end position="162"/>
    </location>
</feature>
<dbReference type="VEuPathDB" id="VectorBase:SCAU005699"/>
<evidence type="ECO:0000256" key="13">
    <source>
        <dbReference type="ARBA" id="ARBA00049221"/>
    </source>
</evidence>
<sequence length="249" mass="28584">MAKNKGNSAAETAYKGIYGALRVLVHLTAAVQFWYAIYYDYKFVHFPDSENRPSPFGGKFRFLTFLDAIIQALYYTISLVNDFVGTNEVSPKKLPMVRKIKDYLMTTFAFPIALHVGITFWGLYAVDRELVFPKALDAVFPTWLNHIMHTNIVVFIVLEMFISFRAYPSRVKGLTGLATFIGAYLVWLHIIKHYSGVWVYPILEVLQFPQRIMFFGGCLGLAVGLYIFGEVLNNLVWSKELKMAQRKHK</sequence>